<reference evidence="3 4" key="1">
    <citation type="submission" date="2023-10" db="EMBL/GenBank/DDBJ databases">
        <title>Characterization of rhizosphere-enriched actinobacteria from wheat plants lab-grown on chernevaya soil.</title>
        <authorList>
            <person name="Tikhonova E.N."/>
            <person name="Konopkin A."/>
            <person name="Kravchenko I.K."/>
        </authorList>
    </citation>
    <scope>NUCLEOTIDE SEQUENCE [LARGE SCALE GENOMIC DNA]</scope>
    <source>
        <strain evidence="3 4">RR29</strain>
    </source>
</reference>
<proteinExistence type="predicted"/>
<sequence>MTLLMSTLMRDRDIQKVTSNPFIVASTIGLAVIFCYTYFGFGALLNRSKDGQWEFISELLTSQNPRDRIRSDYQRSILLDPAGYEERLRVADAELDSAEAASGIEELTAMLGGASLPPTLDSGSSQHAMNYAGMSVLEVFRLLGPPPPGIRGPRDDGEGGVPGPGAGVPSGGRRG</sequence>
<keyword evidence="2" id="KW-0472">Membrane</keyword>
<keyword evidence="4" id="KW-1185">Reference proteome</keyword>
<evidence type="ECO:0000313" key="4">
    <source>
        <dbReference type="Proteomes" id="UP001187346"/>
    </source>
</evidence>
<evidence type="ECO:0000256" key="1">
    <source>
        <dbReference type="SAM" id="MobiDB-lite"/>
    </source>
</evidence>
<evidence type="ECO:0008006" key="5">
    <source>
        <dbReference type="Google" id="ProtNLM"/>
    </source>
</evidence>
<evidence type="ECO:0000313" key="3">
    <source>
        <dbReference type="EMBL" id="MDV7215220.1"/>
    </source>
</evidence>
<dbReference type="Proteomes" id="UP001187346">
    <property type="component" value="Unassembled WGS sequence"/>
</dbReference>
<dbReference type="RefSeq" id="WP_317770157.1">
    <property type="nucleotide sequence ID" value="NZ_JAWMAJ010000010.1"/>
</dbReference>
<keyword evidence="2" id="KW-0812">Transmembrane</keyword>
<feature type="transmembrane region" description="Helical" evidence="2">
    <location>
        <begin position="20"/>
        <end position="39"/>
    </location>
</feature>
<gene>
    <name evidence="3" type="ORF">R5A26_04570</name>
</gene>
<feature type="region of interest" description="Disordered" evidence="1">
    <location>
        <begin position="144"/>
        <end position="175"/>
    </location>
</feature>
<comment type="caution">
    <text evidence="3">The sequence shown here is derived from an EMBL/GenBank/DDBJ whole genome shotgun (WGS) entry which is preliminary data.</text>
</comment>
<evidence type="ECO:0000256" key="2">
    <source>
        <dbReference type="SAM" id="Phobius"/>
    </source>
</evidence>
<feature type="compositionally biased region" description="Gly residues" evidence="1">
    <location>
        <begin position="159"/>
        <end position="175"/>
    </location>
</feature>
<protein>
    <recommendedName>
        <fullName evidence="5">ABC transporter permease</fullName>
    </recommendedName>
</protein>
<name>A0ABU4F543_9ACTN</name>
<organism evidence="3 4">
    <name type="scientific">Streptomyces prunicolor</name>
    <dbReference type="NCBI Taxonomy" id="67348"/>
    <lineage>
        <taxon>Bacteria</taxon>
        <taxon>Bacillati</taxon>
        <taxon>Actinomycetota</taxon>
        <taxon>Actinomycetes</taxon>
        <taxon>Kitasatosporales</taxon>
        <taxon>Streptomycetaceae</taxon>
        <taxon>Streptomyces</taxon>
    </lineage>
</organism>
<dbReference type="EMBL" id="JAWMAJ010000010">
    <property type="protein sequence ID" value="MDV7215220.1"/>
    <property type="molecule type" value="Genomic_DNA"/>
</dbReference>
<accession>A0ABU4F543</accession>
<keyword evidence="2" id="KW-1133">Transmembrane helix</keyword>